<reference evidence="6" key="1">
    <citation type="submission" date="2018-05" db="EMBL/GenBank/DDBJ databases">
        <authorList>
            <person name="Lanie J.A."/>
            <person name="Ng W.-L."/>
            <person name="Kazmierczak K.M."/>
            <person name="Andrzejewski T.M."/>
            <person name="Davidsen T.M."/>
            <person name="Wayne K.J."/>
            <person name="Tettelin H."/>
            <person name="Glass J.I."/>
            <person name="Rusch D."/>
            <person name="Podicherti R."/>
            <person name="Tsui H.-C.T."/>
            <person name="Winkler M.E."/>
        </authorList>
    </citation>
    <scope>NUCLEOTIDE SEQUENCE</scope>
</reference>
<sequence length="240" mass="27456">MFAKSKGGQFLLRIEDTDLERSTQESVETILEGMKWLGLDFEEEVVFQSKRFEIYQQKAEELIQSGHAYKCYCTSSELEEMRSEQIKLGKNPGYDGRCRDKAEQAGESVVRFKSTATEDIIINDLVYGQITVHKEELDDFIILRSNGIPTYHFAVVIDDNESEITHVLRGDDHLKNTAKHIQVMDAMGYDRPQFIHLPMILGSDGSRLSKRHGAMNILEYKDQGFLPAAVLNYLVRLGWS</sequence>
<dbReference type="GO" id="GO:0005524">
    <property type="term" value="F:ATP binding"/>
    <property type="evidence" value="ECO:0007669"/>
    <property type="project" value="UniProtKB-KW"/>
</dbReference>
<evidence type="ECO:0000256" key="2">
    <source>
        <dbReference type="ARBA" id="ARBA00022741"/>
    </source>
</evidence>
<dbReference type="Gene3D" id="3.40.50.620">
    <property type="entry name" value="HUPs"/>
    <property type="match status" value="1"/>
</dbReference>
<keyword evidence="3" id="KW-0067">ATP-binding</keyword>
<dbReference type="GO" id="GO:0005829">
    <property type="term" value="C:cytosol"/>
    <property type="evidence" value="ECO:0007669"/>
    <property type="project" value="TreeGrafter"/>
</dbReference>
<keyword evidence="4" id="KW-0030">Aminoacyl-tRNA synthetase</keyword>
<dbReference type="Pfam" id="PF00749">
    <property type="entry name" value="tRNA-synt_1c"/>
    <property type="match status" value="1"/>
</dbReference>
<evidence type="ECO:0000313" key="6">
    <source>
        <dbReference type="EMBL" id="SVD39544.1"/>
    </source>
</evidence>
<keyword evidence="1" id="KW-0436">Ligase</keyword>
<dbReference type="NCBIfam" id="TIGR00464">
    <property type="entry name" value="gltX_bact"/>
    <property type="match status" value="1"/>
</dbReference>
<feature type="non-terminal residue" evidence="6">
    <location>
        <position position="240"/>
    </location>
</feature>
<organism evidence="6">
    <name type="scientific">marine metagenome</name>
    <dbReference type="NCBI Taxonomy" id="408172"/>
    <lineage>
        <taxon>unclassified sequences</taxon>
        <taxon>metagenomes</taxon>
        <taxon>ecological metagenomes</taxon>
    </lineage>
</organism>
<dbReference type="SUPFAM" id="SSF52374">
    <property type="entry name" value="Nucleotidylyl transferase"/>
    <property type="match status" value="1"/>
</dbReference>
<dbReference type="PANTHER" id="PTHR43311:SF2">
    <property type="entry name" value="GLUTAMATE--TRNA LIGASE, MITOCHONDRIAL-RELATED"/>
    <property type="match status" value="1"/>
</dbReference>
<protein>
    <recommendedName>
        <fullName evidence="5">Glutamyl/glutaminyl-tRNA synthetase class Ib catalytic domain-containing protein</fullName>
    </recommendedName>
</protein>
<keyword evidence="2" id="KW-0547">Nucleotide-binding</keyword>
<accession>A0A382UZ76</accession>
<dbReference type="GO" id="GO:0006424">
    <property type="term" value="P:glutamyl-tRNA aminoacylation"/>
    <property type="evidence" value="ECO:0007669"/>
    <property type="project" value="InterPro"/>
</dbReference>
<dbReference type="AlphaFoldDB" id="A0A382UZ76"/>
<evidence type="ECO:0000256" key="1">
    <source>
        <dbReference type="ARBA" id="ARBA00022598"/>
    </source>
</evidence>
<dbReference type="GO" id="GO:0004818">
    <property type="term" value="F:glutamate-tRNA ligase activity"/>
    <property type="evidence" value="ECO:0007669"/>
    <property type="project" value="InterPro"/>
</dbReference>
<gene>
    <name evidence="6" type="ORF">METZ01_LOCUS392398</name>
</gene>
<dbReference type="InterPro" id="IPR014729">
    <property type="entry name" value="Rossmann-like_a/b/a_fold"/>
</dbReference>
<evidence type="ECO:0000256" key="4">
    <source>
        <dbReference type="ARBA" id="ARBA00023146"/>
    </source>
</evidence>
<evidence type="ECO:0000259" key="5">
    <source>
        <dbReference type="Pfam" id="PF00749"/>
    </source>
</evidence>
<dbReference type="InterPro" id="IPR000924">
    <property type="entry name" value="Glu/Gln-tRNA-synth"/>
</dbReference>
<dbReference type="InterPro" id="IPR004527">
    <property type="entry name" value="Glu-tRNA-ligase_bac/mito"/>
</dbReference>
<dbReference type="EMBL" id="UINC01147936">
    <property type="protein sequence ID" value="SVD39544.1"/>
    <property type="molecule type" value="Genomic_DNA"/>
</dbReference>
<dbReference type="InterPro" id="IPR049940">
    <property type="entry name" value="GluQ/Sye"/>
</dbReference>
<evidence type="ECO:0000256" key="3">
    <source>
        <dbReference type="ARBA" id="ARBA00022840"/>
    </source>
</evidence>
<dbReference type="PRINTS" id="PR00987">
    <property type="entry name" value="TRNASYNTHGLU"/>
</dbReference>
<proteinExistence type="predicted"/>
<feature type="domain" description="Glutamyl/glutaminyl-tRNA synthetase class Ib catalytic" evidence="5">
    <location>
        <begin position="2"/>
        <end position="240"/>
    </location>
</feature>
<dbReference type="PANTHER" id="PTHR43311">
    <property type="entry name" value="GLUTAMATE--TRNA LIGASE"/>
    <property type="match status" value="1"/>
</dbReference>
<name>A0A382UZ76_9ZZZZ</name>
<dbReference type="InterPro" id="IPR020058">
    <property type="entry name" value="Glu/Gln-tRNA-synth_Ib_cat-dom"/>
</dbReference>